<dbReference type="AlphaFoldDB" id="A0A0Q3WW85"/>
<dbReference type="OrthoDB" id="2427546at2"/>
<dbReference type="RefSeq" id="WP_055738675.1">
    <property type="nucleotide sequence ID" value="NZ_JAAIWL010000006.1"/>
</dbReference>
<dbReference type="Proteomes" id="UP000051888">
    <property type="component" value="Unassembled WGS sequence"/>
</dbReference>
<sequence length="114" mass="13787">MKETEMKASLFCLQCNDDTPHSIIYINDEITSVRCEECQHTVSIQVDIMKEFYKEIYERVFTKPSRITQEYRQDLSHFLSRLPFRVASKPYRLMRDLNESRKLIQQYRNKKKSV</sequence>
<evidence type="ECO:0000313" key="2">
    <source>
        <dbReference type="Proteomes" id="UP000051888"/>
    </source>
</evidence>
<dbReference type="PATRIC" id="fig|157838.3.peg.1152"/>
<proteinExistence type="predicted"/>
<keyword evidence="2" id="KW-1185">Reference proteome</keyword>
<gene>
    <name evidence="1" type="ORF">AN964_05180</name>
</gene>
<dbReference type="EMBL" id="LJJC01000004">
    <property type="protein sequence ID" value="KQL52962.1"/>
    <property type="molecule type" value="Genomic_DNA"/>
</dbReference>
<protein>
    <submittedName>
        <fullName evidence="1">Bh protein</fullName>
    </submittedName>
</protein>
<dbReference type="STRING" id="157838.AN964_05180"/>
<comment type="caution">
    <text evidence="1">The sequence shown here is derived from an EMBL/GenBank/DDBJ whole genome shotgun (WGS) entry which is preliminary data.</text>
</comment>
<reference evidence="1 2" key="1">
    <citation type="submission" date="2015-09" db="EMBL/GenBank/DDBJ databases">
        <title>Genome sequencing project for genomic taxonomy and phylogenomics of Bacillus-like bacteria.</title>
        <authorList>
            <person name="Liu B."/>
            <person name="Wang J."/>
            <person name="Zhu Y."/>
            <person name="Liu G."/>
            <person name="Chen Q."/>
            <person name="Chen Z."/>
            <person name="Lan J."/>
            <person name="Che J."/>
            <person name="Ge C."/>
            <person name="Shi H."/>
            <person name="Pan Z."/>
            <person name="Liu X."/>
        </authorList>
    </citation>
    <scope>NUCLEOTIDE SEQUENCE [LARGE SCALE GENOMIC DNA]</scope>
    <source>
        <strain evidence="1 2">LMG 18435</strain>
    </source>
</reference>
<evidence type="ECO:0000313" key="1">
    <source>
        <dbReference type="EMBL" id="KQL52962.1"/>
    </source>
</evidence>
<organism evidence="1 2">
    <name type="scientific">Heyndrickxia shackletonii</name>
    <dbReference type="NCBI Taxonomy" id="157838"/>
    <lineage>
        <taxon>Bacteria</taxon>
        <taxon>Bacillati</taxon>
        <taxon>Bacillota</taxon>
        <taxon>Bacilli</taxon>
        <taxon>Bacillales</taxon>
        <taxon>Bacillaceae</taxon>
        <taxon>Heyndrickxia</taxon>
    </lineage>
</organism>
<name>A0A0Q3WW85_9BACI</name>
<accession>A0A0Q3WW85</accession>